<proteinExistence type="predicted"/>
<dbReference type="InterPro" id="IPR046919">
    <property type="entry name" value="ABC-3C_CTD10"/>
</dbReference>
<feature type="domain" description="ABC-three component systems C-terminal" evidence="1">
    <location>
        <begin position="180"/>
        <end position="317"/>
    </location>
</feature>
<dbReference type="InterPro" id="IPR047740">
    <property type="entry name" value="SMEK_dom"/>
</dbReference>
<evidence type="ECO:0000313" key="3">
    <source>
        <dbReference type="EMBL" id="XBC48535.1"/>
    </source>
</evidence>
<dbReference type="RefSeq" id="WP_347298512.1">
    <property type="nucleotide sequence ID" value="NZ_CP142434.1"/>
</dbReference>
<name>A0AB74U067_9LACT</name>
<dbReference type="AlphaFoldDB" id="A0AB74U067"/>
<evidence type="ECO:0000259" key="1">
    <source>
        <dbReference type="Pfam" id="PF20275"/>
    </source>
</evidence>
<feature type="domain" description="SMEK" evidence="2">
    <location>
        <begin position="12"/>
        <end position="150"/>
    </location>
</feature>
<sequence length="327" mass="38499">MSYLNRSRYFNYIEEKISILSTRIERRSKINLLDLNIHSENFFAELCNRVFSLNFVNANTIKQNIEGIDLIDDSNHVLAQVSSTCTKKKIQNSLNKSIYRDYCGYNYKFISIAKGATSSIKKQAYKNPNSLVFDPQNDIWDPISLLKHIQAMDIEELREFYEFIENELGQDVDILKIDTNLAKIVKILSEENLDINSDYLEINDFAIEDKIKFNNLVNSKDIIDEYKIFYKKLDTIYSEFDKQGQNKSFSVFQEIKRCYIRRKDKGLSSDEIFYQIIDELISLVRKSSNYEELPFEELHCCIYIIVVDAFVRCKIFKNPGEYNYVIT</sequence>
<dbReference type="EMBL" id="CP142434">
    <property type="protein sequence ID" value="XBC48535.1"/>
    <property type="molecule type" value="Genomic_DNA"/>
</dbReference>
<accession>A0AB74U067</accession>
<dbReference type="Pfam" id="PF20275">
    <property type="entry name" value="CTD10"/>
    <property type="match status" value="1"/>
</dbReference>
<reference evidence="3" key="1">
    <citation type="submission" date="2023-12" db="EMBL/GenBank/DDBJ databases">
        <title>Dolosigranulum savutii sp. nov. isolated from human upper respiratory samples collected in Botswana.</title>
        <authorList>
            <person name="Kelly M.S."/>
        </authorList>
    </citation>
    <scope>NUCLEOTIDE SEQUENCE</scope>
    <source>
        <strain evidence="3">MSK312</strain>
    </source>
</reference>
<organism evidence="3">
    <name type="scientific">Dolosigranulum savutiense</name>
    <dbReference type="NCBI Taxonomy" id="3110288"/>
    <lineage>
        <taxon>Bacteria</taxon>
        <taxon>Bacillati</taxon>
        <taxon>Bacillota</taxon>
        <taxon>Bacilli</taxon>
        <taxon>Lactobacillales</taxon>
        <taxon>Carnobacteriaceae</taxon>
        <taxon>Dolosigranulum</taxon>
    </lineage>
</organism>
<dbReference type="NCBIfam" id="NF033859">
    <property type="entry name" value="SMEK_N"/>
    <property type="match status" value="1"/>
</dbReference>
<gene>
    <name evidence="3" type="ORF">VUQ09_03850</name>
</gene>
<evidence type="ECO:0000259" key="2">
    <source>
        <dbReference type="Pfam" id="PF21941"/>
    </source>
</evidence>
<dbReference type="Pfam" id="PF21941">
    <property type="entry name" value="SMEK_N"/>
    <property type="match status" value="1"/>
</dbReference>
<protein>
    <submittedName>
        <fullName evidence="3">ABC-three component system protein</fullName>
    </submittedName>
</protein>